<keyword evidence="4" id="KW-1003">Cell membrane</keyword>
<protein>
    <submittedName>
        <fullName evidence="15">Sodium:solute symporter</fullName>
    </submittedName>
</protein>
<dbReference type="EMBL" id="JBHSGK010000009">
    <property type="protein sequence ID" value="MFC4736805.1"/>
    <property type="molecule type" value="Genomic_DNA"/>
</dbReference>
<feature type="transmembrane region" description="Helical" evidence="14">
    <location>
        <begin position="238"/>
        <end position="258"/>
    </location>
</feature>
<dbReference type="RefSeq" id="WP_377909418.1">
    <property type="nucleotide sequence ID" value="NZ_JBHSGK010000009.1"/>
</dbReference>
<feature type="transmembrane region" description="Helical" evidence="14">
    <location>
        <begin position="436"/>
        <end position="457"/>
    </location>
</feature>
<name>A0ABV9NWI8_9BACI</name>
<accession>A0ABV9NWI8</accession>
<comment type="caution">
    <text evidence="15">The sequence shown here is derived from an EMBL/GenBank/DDBJ whole genome shotgun (WGS) entry which is preliminary data.</text>
</comment>
<keyword evidence="6" id="KW-0769">Symport</keyword>
<keyword evidence="3" id="KW-0813">Transport</keyword>
<feature type="transmembrane region" description="Helical" evidence="14">
    <location>
        <begin position="156"/>
        <end position="175"/>
    </location>
</feature>
<evidence type="ECO:0000256" key="7">
    <source>
        <dbReference type="ARBA" id="ARBA00022989"/>
    </source>
</evidence>
<dbReference type="PANTHER" id="PTHR48086">
    <property type="entry name" value="SODIUM/PROLINE SYMPORTER-RELATED"/>
    <property type="match status" value="1"/>
</dbReference>
<keyword evidence="9" id="KW-0406">Ion transport</keyword>
<evidence type="ECO:0000256" key="8">
    <source>
        <dbReference type="ARBA" id="ARBA00023053"/>
    </source>
</evidence>
<evidence type="ECO:0000256" key="6">
    <source>
        <dbReference type="ARBA" id="ARBA00022847"/>
    </source>
</evidence>
<dbReference type="InterPro" id="IPR050277">
    <property type="entry name" value="Sodium:Solute_Symporter"/>
</dbReference>
<organism evidence="15 16">
    <name type="scientific">Bacillus daqingensis</name>
    <dbReference type="NCBI Taxonomy" id="872396"/>
    <lineage>
        <taxon>Bacteria</taxon>
        <taxon>Bacillati</taxon>
        <taxon>Bacillota</taxon>
        <taxon>Bacilli</taxon>
        <taxon>Bacillales</taxon>
        <taxon>Bacillaceae</taxon>
        <taxon>Bacillus</taxon>
    </lineage>
</organism>
<evidence type="ECO:0000256" key="4">
    <source>
        <dbReference type="ARBA" id="ARBA00022475"/>
    </source>
</evidence>
<comment type="catalytic activity">
    <reaction evidence="12">
        <text>L-proline(in) + Na(+)(in) = L-proline(out) + Na(+)(out)</text>
        <dbReference type="Rhea" id="RHEA:28967"/>
        <dbReference type="ChEBI" id="CHEBI:29101"/>
        <dbReference type="ChEBI" id="CHEBI:60039"/>
    </reaction>
</comment>
<dbReference type="Proteomes" id="UP001595896">
    <property type="component" value="Unassembled WGS sequence"/>
</dbReference>
<evidence type="ECO:0000256" key="2">
    <source>
        <dbReference type="ARBA" id="ARBA00006434"/>
    </source>
</evidence>
<dbReference type="Gene3D" id="1.20.1730.10">
    <property type="entry name" value="Sodium/glucose cotransporter"/>
    <property type="match status" value="1"/>
</dbReference>
<proteinExistence type="inferred from homology"/>
<dbReference type="InterPro" id="IPR038377">
    <property type="entry name" value="Na/Glc_symporter_sf"/>
</dbReference>
<feature type="transmembrane region" description="Helical" evidence="14">
    <location>
        <begin position="380"/>
        <end position="400"/>
    </location>
</feature>
<dbReference type="InterPro" id="IPR001734">
    <property type="entry name" value="Na/solute_symporter"/>
</dbReference>
<gene>
    <name evidence="15" type="ORF">ACFO4L_09440</name>
</gene>
<feature type="transmembrane region" description="Helical" evidence="14">
    <location>
        <begin position="6"/>
        <end position="26"/>
    </location>
</feature>
<evidence type="ECO:0000256" key="1">
    <source>
        <dbReference type="ARBA" id="ARBA00004651"/>
    </source>
</evidence>
<evidence type="ECO:0000256" key="13">
    <source>
        <dbReference type="RuleBase" id="RU362091"/>
    </source>
</evidence>
<reference evidence="16" key="1">
    <citation type="journal article" date="2019" name="Int. J. Syst. Evol. Microbiol.">
        <title>The Global Catalogue of Microorganisms (GCM) 10K type strain sequencing project: providing services to taxonomists for standard genome sequencing and annotation.</title>
        <authorList>
            <consortium name="The Broad Institute Genomics Platform"/>
            <consortium name="The Broad Institute Genome Sequencing Center for Infectious Disease"/>
            <person name="Wu L."/>
            <person name="Ma J."/>
        </authorList>
    </citation>
    <scope>NUCLEOTIDE SEQUENCE [LARGE SCALE GENOMIC DNA]</scope>
    <source>
        <strain evidence="16">JCM 12165</strain>
    </source>
</reference>
<feature type="transmembrane region" description="Helical" evidence="14">
    <location>
        <begin position="187"/>
        <end position="207"/>
    </location>
</feature>
<feature type="transmembrane region" description="Helical" evidence="14">
    <location>
        <begin position="278"/>
        <end position="303"/>
    </location>
</feature>
<feature type="transmembrane region" description="Helical" evidence="14">
    <location>
        <begin position="126"/>
        <end position="150"/>
    </location>
</feature>
<evidence type="ECO:0000256" key="9">
    <source>
        <dbReference type="ARBA" id="ARBA00023065"/>
    </source>
</evidence>
<evidence type="ECO:0000313" key="16">
    <source>
        <dbReference type="Proteomes" id="UP001595896"/>
    </source>
</evidence>
<feature type="transmembrane region" description="Helical" evidence="14">
    <location>
        <begin position="463"/>
        <end position="486"/>
    </location>
</feature>
<feature type="transmembrane region" description="Helical" evidence="14">
    <location>
        <begin position="406"/>
        <end position="429"/>
    </location>
</feature>
<dbReference type="Pfam" id="PF00474">
    <property type="entry name" value="SSF"/>
    <property type="match status" value="1"/>
</dbReference>
<keyword evidence="8" id="KW-0915">Sodium</keyword>
<keyword evidence="10 14" id="KW-0472">Membrane</keyword>
<evidence type="ECO:0000256" key="12">
    <source>
        <dbReference type="ARBA" id="ARBA00033708"/>
    </source>
</evidence>
<evidence type="ECO:0000256" key="10">
    <source>
        <dbReference type="ARBA" id="ARBA00023136"/>
    </source>
</evidence>
<evidence type="ECO:0000256" key="5">
    <source>
        <dbReference type="ARBA" id="ARBA00022692"/>
    </source>
</evidence>
<evidence type="ECO:0000313" key="15">
    <source>
        <dbReference type="EMBL" id="MFC4736805.1"/>
    </source>
</evidence>
<keyword evidence="11" id="KW-0739">Sodium transport</keyword>
<keyword evidence="5 14" id="KW-0812">Transmembrane</keyword>
<evidence type="ECO:0000256" key="11">
    <source>
        <dbReference type="ARBA" id="ARBA00023201"/>
    </source>
</evidence>
<feature type="transmembrane region" description="Helical" evidence="14">
    <location>
        <begin position="78"/>
        <end position="99"/>
    </location>
</feature>
<evidence type="ECO:0000256" key="3">
    <source>
        <dbReference type="ARBA" id="ARBA00022448"/>
    </source>
</evidence>
<comment type="similarity">
    <text evidence="2 13">Belongs to the sodium:solute symporter (SSF) (TC 2.A.21) family.</text>
</comment>
<keyword evidence="7 14" id="KW-1133">Transmembrane helix</keyword>
<feature type="transmembrane region" description="Helical" evidence="14">
    <location>
        <begin position="47"/>
        <end position="66"/>
    </location>
</feature>
<comment type="subcellular location">
    <subcellularLocation>
        <location evidence="1">Cell membrane</location>
        <topology evidence="1">Multi-pass membrane protein</topology>
    </subcellularLocation>
</comment>
<dbReference type="PROSITE" id="PS50283">
    <property type="entry name" value="NA_SOLUT_SYMP_3"/>
    <property type="match status" value="1"/>
</dbReference>
<dbReference type="PANTHER" id="PTHR48086:SF3">
    <property type="entry name" value="SODIUM_PROLINE SYMPORTER"/>
    <property type="match status" value="1"/>
</dbReference>
<keyword evidence="16" id="KW-1185">Reference proteome</keyword>
<evidence type="ECO:0000256" key="14">
    <source>
        <dbReference type="SAM" id="Phobius"/>
    </source>
</evidence>
<sequence>MDTTIITFSWIFMSLFILLMLAMGWVGMKRTNTPDDFATARSSYGPLVVALVIAAGISSGSTFMGMPGLAYSIGTPSLWYPLLYPIATVIGMVFVAKVIKRYGDKFGTRTIPEFIGERFQSDFLRLALTIISILLIFYVVSQFVAAATMFQTMMGINYGTGLILTAVVLAIYVFMGGSHSDIITDAIQGFLMVIIAVVVFTTFLTSFGTGGNFQQMLSTISQERPEGGFNQLFLPGDATYGSLWLVGLLFIAHLPFAVLPHLGNKFMAVKSGKDLKKLIMYCTIIATILPLMALGGMLGIAVIGGDAGIHPDQIIPVLFSELFPPVIAAFFAVAVLSAIMSTSDGLIVSLTQLLANDLYRKSIVPKLRITKEKAERNELLISRYSTFIVIIAAIFIAWSPPEFLSVFMWIGIGGIMAATAGPLIVGALWKRATKSAAISSLLAGTISYWIIYLPFGFDFANPFGAAGLGVIISMSTMYFVTLATSAKHDVSVPFERKSTVKTG</sequence>